<evidence type="ECO:0000259" key="1">
    <source>
        <dbReference type="Pfam" id="PF14743"/>
    </source>
</evidence>
<dbReference type="EMBL" id="ON624112">
    <property type="protein sequence ID" value="UTQ78248.1"/>
    <property type="molecule type" value="Genomic_DNA"/>
</dbReference>
<evidence type="ECO:0000313" key="3">
    <source>
        <dbReference type="Proteomes" id="UP001060037"/>
    </source>
</evidence>
<dbReference type="GO" id="GO:0016874">
    <property type="term" value="F:ligase activity"/>
    <property type="evidence" value="ECO:0007669"/>
    <property type="project" value="UniProtKB-KW"/>
</dbReference>
<organism evidence="2 3">
    <name type="scientific">Aeromonas phage Aer_P220</name>
    <dbReference type="NCBI Taxonomy" id="2951227"/>
    <lineage>
        <taxon>Viruses</taxon>
        <taxon>Duplodnaviria</taxon>
        <taxon>Heunggongvirae</taxon>
        <taxon>Uroviricota</taxon>
        <taxon>Caudoviricetes</taxon>
        <taxon>Autographivirales</taxon>
        <taxon>Autographivirales incertae sedis</taxon>
        <taxon>Yinyavirus</taxon>
        <taxon>Yinyavirus AerP220</taxon>
    </lineage>
</organism>
<sequence>MPNVFEFLGLPKDHRPINKVVQLVKHYDEVPDSRKSFPLIGQVKCDGVFAMQVSYQGRHAIFGRTGLQLTNVSHVIRDYVPDGVYIAELTCNLMSLEQLSGCVNPNRVEPLSEDMACKSNGFRMEYHDFITIRGFVDGMWGEPYTCRRRGLIDRLGGEFEVLDYTVILCEDQLQAFADKCITAGEEGAVFKQDTGWEAGHKGWRSMKIVRGVSYDLECTGYEEGTGKYAGKVANLLFRWKGGKTIKAMLGKGWTHDAAEDLFYSAEAGISTPVGKIFKVVALQESSKGVLRLPKVREQRHDKQSADY</sequence>
<protein>
    <submittedName>
        <fullName evidence="2">ATP-dependent DNA ligase</fullName>
    </submittedName>
</protein>
<dbReference type="SUPFAM" id="SSF56091">
    <property type="entry name" value="DNA ligase/mRNA capping enzyme, catalytic domain"/>
    <property type="match status" value="1"/>
</dbReference>
<reference evidence="2" key="1">
    <citation type="submission" date="2022-05" db="EMBL/GenBank/DDBJ databases">
        <authorList>
            <person name="Tikunov A."/>
            <person name="Kozlova Y."/>
            <person name="Morozova V."/>
            <person name="Jdeed G."/>
            <person name="Bardasheva A."/>
            <person name="Tikunova N."/>
        </authorList>
    </citation>
    <scope>NUCLEOTIDE SEQUENCE</scope>
</reference>
<dbReference type="Pfam" id="PF14743">
    <property type="entry name" value="DNA_ligase_OB_2"/>
    <property type="match status" value="1"/>
</dbReference>
<feature type="domain" description="DNA ligase OB-like" evidence="1">
    <location>
        <begin position="223"/>
        <end position="298"/>
    </location>
</feature>
<dbReference type="SUPFAM" id="SSF50249">
    <property type="entry name" value="Nucleic acid-binding proteins"/>
    <property type="match status" value="1"/>
</dbReference>
<keyword evidence="3" id="KW-1185">Reference proteome</keyword>
<dbReference type="Proteomes" id="UP001060037">
    <property type="component" value="Segment"/>
</dbReference>
<accession>A0A9E7T104</accession>
<proteinExistence type="predicted"/>
<dbReference type="InterPro" id="IPR012340">
    <property type="entry name" value="NA-bd_OB-fold"/>
</dbReference>
<dbReference type="Gene3D" id="3.30.470.30">
    <property type="entry name" value="DNA ligase/mRNA capping enzyme"/>
    <property type="match status" value="1"/>
</dbReference>
<evidence type="ECO:0000313" key="2">
    <source>
        <dbReference type="EMBL" id="UTQ78248.1"/>
    </source>
</evidence>
<dbReference type="InterPro" id="IPR029319">
    <property type="entry name" value="DNA_ligase_OB"/>
</dbReference>
<keyword evidence="2" id="KW-0436">Ligase</keyword>
<name>A0A9E7T104_9CAUD</name>